<reference evidence="2" key="1">
    <citation type="journal article" date="2019" name="Int. J. Syst. Evol. Microbiol.">
        <title>The Global Catalogue of Microorganisms (GCM) 10K type strain sequencing project: providing services to taxonomists for standard genome sequencing and annotation.</title>
        <authorList>
            <consortium name="The Broad Institute Genomics Platform"/>
            <consortium name="The Broad Institute Genome Sequencing Center for Infectious Disease"/>
            <person name="Wu L."/>
            <person name="Ma J."/>
        </authorList>
    </citation>
    <scope>NUCLEOTIDE SEQUENCE [LARGE SCALE GENOMIC DNA]</scope>
    <source>
        <strain evidence="2">JCM 13023</strain>
    </source>
</reference>
<comment type="caution">
    <text evidence="1">The sequence shown here is derived from an EMBL/GenBank/DDBJ whole genome shotgun (WGS) entry which is preliminary data.</text>
</comment>
<evidence type="ECO:0000313" key="2">
    <source>
        <dbReference type="Proteomes" id="UP001500653"/>
    </source>
</evidence>
<dbReference type="EMBL" id="BAAALN010000005">
    <property type="protein sequence ID" value="GAA1235078.1"/>
    <property type="molecule type" value="Genomic_DNA"/>
</dbReference>
<evidence type="ECO:0000313" key="1">
    <source>
        <dbReference type="EMBL" id="GAA1235078.1"/>
    </source>
</evidence>
<protein>
    <submittedName>
        <fullName evidence="1">Uncharacterized protein</fullName>
    </submittedName>
</protein>
<keyword evidence="2" id="KW-1185">Reference proteome</keyword>
<sequence>MGNRSLRTASTRPFAVAIQYSATKQQQLAVSDPETAFGALLELLRETPEDAHGGWGVAADWPEPISLVVRYRPGVVGETRRVAHVVPMRPGEWHDYTLTAWGGTALDVPELEFLAPGKGMPRVECIRRTPIPHVPPKEVQA</sequence>
<dbReference type="Proteomes" id="UP001500653">
    <property type="component" value="Unassembled WGS sequence"/>
</dbReference>
<proteinExistence type="predicted"/>
<name>A0ABP4GWJ6_9PSEU</name>
<organism evidence="1 2">
    <name type="scientific">Prauserella halophila</name>
    <dbReference type="NCBI Taxonomy" id="185641"/>
    <lineage>
        <taxon>Bacteria</taxon>
        <taxon>Bacillati</taxon>
        <taxon>Actinomycetota</taxon>
        <taxon>Actinomycetes</taxon>
        <taxon>Pseudonocardiales</taxon>
        <taxon>Pseudonocardiaceae</taxon>
        <taxon>Prauserella</taxon>
    </lineage>
</organism>
<gene>
    <name evidence="1" type="ORF">GCM10009676_18670</name>
</gene>
<accession>A0ABP4GWJ6</accession>